<evidence type="ECO:0000259" key="10">
    <source>
        <dbReference type="Pfam" id="PF08541"/>
    </source>
</evidence>
<dbReference type="NCBIfam" id="NF006829">
    <property type="entry name" value="PRK09352.1"/>
    <property type="match status" value="1"/>
</dbReference>
<dbReference type="SUPFAM" id="SSF53901">
    <property type="entry name" value="Thiolase-like"/>
    <property type="match status" value="1"/>
</dbReference>
<dbReference type="GO" id="GO:0005737">
    <property type="term" value="C:cytoplasm"/>
    <property type="evidence" value="ECO:0007669"/>
    <property type="project" value="UniProtKB-SubCell"/>
</dbReference>
<keyword evidence="7 8" id="KW-0511">Multifunctional enzyme</keyword>
<keyword evidence="13" id="KW-1185">Reference proteome</keyword>
<sequence>MPVEPDAVVTDTPVVPSAGETPSDDPSMITQSPVTRHGRLGKVSGVRIAGTGSYVPDRVVSNEDMAALGCDSEWIVRRTGIRARRHADHNQATSDMCFHAATRCLENAQSINPKFSAADVDLVIVATITPDYPTPSTASILQSRLKLSAPAMDMGVACSGFTYALVTASQFVAMGNAKNVLVVGSDLMSRTIDPDDKKIYPLFGDAAGAVILTSTGSGEAASSDNHDAAPADGLLAYQLGSEGAGAGLLCIPAGGSRQLLTPEAHAAKQHYMAMDGRNVFKWAVRVVDESIQDVLRAAGVTAQDLDLLILHQANQRIIDSAVSDLNVDPAKVFVNLDQYGNTSAASIPLALDEAARAGRLKRGDLVLMSGFGAGLAWGTVLLRW</sequence>
<dbReference type="PANTHER" id="PTHR43091">
    <property type="entry name" value="3-OXOACYL-[ACYL-CARRIER-PROTEIN] SYNTHASE"/>
    <property type="match status" value="1"/>
</dbReference>
<comment type="pathway">
    <text evidence="8">Lipid metabolism; fatty acid biosynthesis.</text>
</comment>
<proteinExistence type="inferred from homology"/>
<evidence type="ECO:0000256" key="3">
    <source>
        <dbReference type="ARBA" id="ARBA00022679"/>
    </source>
</evidence>
<dbReference type="GO" id="GO:0004315">
    <property type="term" value="F:3-oxoacyl-[acyl-carrier-protein] synthase activity"/>
    <property type="evidence" value="ECO:0007669"/>
    <property type="project" value="InterPro"/>
</dbReference>
<evidence type="ECO:0000256" key="6">
    <source>
        <dbReference type="ARBA" id="ARBA00023160"/>
    </source>
</evidence>
<evidence type="ECO:0000256" key="5">
    <source>
        <dbReference type="ARBA" id="ARBA00023098"/>
    </source>
</evidence>
<keyword evidence="8" id="KW-0963">Cytoplasm</keyword>
<dbReference type="InterPro" id="IPR013747">
    <property type="entry name" value="ACP_syn_III_C"/>
</dbReference>
<dbReference type="PANTHER" id="PTHR43091:SF1">
    <property type="entry name" value="BETA-KETOACYL-[ACYL-CARRIER-PROTEIN] SYNTHASE III, CHLOROPLASTIC"/>
    <property type="match status" value="1"/>
</dbReference>
<comment type="catalytic activity">
    <reaction evidence="8">
        <text>malonyl-[ACP] + acetyl-CoA + H(+) = 3-oxobutanoyl-[ACP] + CO2 + CoA</text>
        <dbReference type="Rhea" id="RHEA:12080"/>
        <dbReference type="Rhea" id="RHEA-COMP:9623"/>
        <dbReference type="Rhea" id="RHEA-COMP:9625"/>
        <dbReference type="ChEBI" id="CHEBI:15378"/>
        <dbReference type="ChEBI" id="CHEBI:16526"/>
        <dbReference type="ChEBI" id="CHEBI:57287"/>
        <dbReference type="ChEBI" id="CHEBI:57288"/>
        <dbReference type="ChEBI" id="CHEBI:78449"/>
        <dbReference type="ChEBI" id="CHEBI:78450"/>
        <dbReference type="EC" id="2.3.1.180"/>
    </reaction>
</comment>
<feature type="region of interest" description="ACP-binding" evidence="8">
    <location>
        <begin position="312"/>
        <end position="316"/>
    </location>
</feature>
<comment type="domain">
    <text evidence="8">The last Arg residue of the ACP-binding site is essential for the weak association between ACP/AcpP and FabH.</text>
</comment>
<keyword evidence="6 8" id="KW-0275">Fatty acid biosynthesis</keyword>
<comment type="subunit">
    <text evidence="8">Homodimer.</text>
</comment>
<reference evidence="12 13" key="1">
    <citation type="submission" date="2019-02" db="EMBL/GenBank/DDBJ databases">
        <title>Deep-cultivation of Planctomycetes and their phenomic and genomic characterization uncovers novel biology.</title>
        <authorList>
            <person name="Wiegand S."/>
            <person name="Jogler M."/>
            <person name="Boedeker C."/>
            <person name="Pinto D."/>
            <person name="Vollmers J."/>
            <person name="Rivas-Marin E."/>
            <person name="Kohn T."/>
            <person name="Peeters S.H."/>
            <person name="Heuer A."/>
            <person name="Rast P."/>
            <person name="Oberbeckmann S."/>
            <person name="Bunk B."/>
            <person name="Jeske O."/>
            <person name="Meyerdierks A."/>
            <person name="Storesund J.E."/>
            <person name="Kallscheuer N."/>
            <person name="Luecker S."/>
            <person name="Lage O.M."/>
            <person name="Pohl T."/>
            <person name="Merkel B.J."/>
            <person name="Hornburger P."/>
            <person name="Mueller R.-W."/>
            <person name="Bruemmer F."/>
            <person name="Labrenz M."/>
            <person name="Spormann A.M."/>
            <person name="Op Den Camp H."/>
            <person name="Overmann J."/>
            <person name="Amann R."/>
            <person name="Jetten M.S.M."/>
            <person name="Mascher T."/>
            <person name="Medema M.H."/>
            <person name="Devos D.P."/>
            <person name="Kaster A.-K."/>
            <person name="Ovreas L."/>
            <person name="Rohde M."/>
            <person name="Galperin M.Y."/>
            <person name="Jogler C."/>
        </authorList>
    </citation>
    <scope>NUCLEOTIDE SEQUENCE [LARGE SCALE GENOMIC DNA]</scope>
    <source>
        <strain evidence="12 13">Pla100</strain>
    </source>
</reference>
<evidence type="ECO:0000256" key="1">
    <source>
        <dbReference type="ARBA" id="ARBA00008642"/>
    </source>
</evidence>
<dbReference type="Proteomes" id="UP000316213">
    <property type="component" value="Unassembled WGS sequence"/>
</dbReference>
<dbReference type="CDD" id="cd00830">
    <property type="entry name" value="KAS_III"/>
    <property type="match status" value="1"/>
</dbReference>
<organism evidence="12 13">
    <name type="scientific">Neorhodopirellula pilleata</name>
    <dbReference type="NCBI Taxonomy" id="2714738"/>
    <lineage>
        <taxon>Bacteria</taxon>
        <taxon>Pseudomonadati</taxon>
        <taxon>Planctomycetota</taxon>
        <taxon>Planctomycetia</taxon>
        <taxon>Pirellulales</taxon>
        <taxon>Pirellulaceae</taxon>
        <taxon>Neorhodopirellula</taxon>
    </lineage>
</organism>
<dbReference type="InterPro" id="IPR013751">
    <property type="entry name" value="ACP_syn_III_N"/>
</dbReference>
<evidence type="ECO:0000313" key="13">
    <source>
        <dbReference type="Proteomes" id="UP000316213"/>
    </source>
</evidence>
<dbReference type="NCBIfam" id="TIGR00747">
    <property type="entry name" value="fabH"/>
    <property type="match status" value="1"/>
</dbReference>
<feature type="active site" evidence="8">
    <location>
        <position position="158"/>
    </location>
</feature>
<dbReference type="GO" id="GO:0006633">
    <property type="term" value="P:fatty acid biosynthetic process"/>
    <property type="evidence" value="ECO:0007669"/>
    <property type="project" value="UniProtKB-UniRule"/>
</dbReference>
<keyword evidence="5 8" id="KW-0443">Lipid metabolism</keyword>
<dbReference type="EC" id="2.3.1.180" evidence="8"/>
<keyword evidence="4 8" id="KW-0276">Fatty acid metabolism</keyword>
<comment type="similarity">
    <text evidence="1 8">Belongs to the thiolase-like superfamily. FabH family.</text>
</comment>
<evidence type="ECO:0000256" key="9">
    <source>
        <dbReference type="SAM" id="MobiDB-lite"/>
    </source>
</evidence>
<evidence type="ECO:0000256" key="4">
    <source>
        <dbReference type="ARBA" id="ARBA00022832"/>
    </source>
</evidence>
<dbReference type="InterPro" id="IPR004655">
    <property type="entry name" value="FabH"/>
</dbReference>
<dbReference type="GO" id="GO:0033818">
    <property type="term" value="F:beta-ketoacyl-acyl-carrier-protein synthase III activity"/>
    <property type="evidence" value="ECO:0007669"/>
    <property type="project" value="UniProtKB-UniRule"/>
</dbReference>
<keyword evidence="8 12" id="KW-0012">Acyltransferase</keyword>
<accession>A0A5C6A605</accession>
<feature type="domain" description="Beta-ketoacyl-[acyl-carrier-protein] synthase III C-terminal" evidence="10">
    <location>
        <begin position="295"/>
        <end position="384"/>
    </location>
</feature>
<comment type="subcellular location">
    <subcellularLocation>
        <location evidence="8">Cytoplasm</location>
    </subcellularLocation>
</comment>
<dbReference type="AlphaFoldDB" id="A0A5C6A605"/>
<feature type="domain" description="Beta-ketoacyl-[acyl-carrier-protein] synthase III N-terminal" evidence="11">
    <location>
        <begin position="152"/>
        <end position="219"/>
    </location>
</feature>
<keyword evidence="3 8" id="KW-0808">Transferase</keyword>
<dbReference type="InterPro" id="IPR016039">
    <property type="entry name" value="Thiolase-like"/>
</dbReference>
<name>A0A5C6A605_9BACT</name>
<protein>
    <recommendedName>
        <fullName evidence="8">Beta-ketoacyl-[acyl-carrier-protein] synthase III</fullName>
        <shortName evidence="8">Beta-ketoacyl-ACP synthase III</shortName>
        <shortName evidence="8">KAS III</shortName>
        <ecNumber evidence="8">2.3.1.180</ecNumber>
    </recommendedName>
    <alternativeName>
        <fullName evidence="8">3-oxoacyl-[acyl-carrier-protein] synthase 3</fullName>
    </alternativeName>
    <alternativeName>
        <fullName evidence="8">3-oxoacyl-[acyl-carrier-protein] synthase III</fullName>
    </alternativeName>
</protein>
<evidence type="ECO:0000256" key="2">
    <source>
        <dbReference type="ARBA" id="ARBA00022516"/>
    </source>
</evidence>
<evidence type="ECO:0000313" key="12">
    <source>
        <dbReference type="EMBL" id="TWT94939.1"/>
    </source>
</evidence>
<comment type="function">
    <text evidence="8">Catalyzes the condensation reaction of fatty acid synthesis by the addition to an acyl acceptor of two carbons from malonyl-ACP. Catalyzes the first condensation reaction which initiates fatty acid synthesis and may therefore play a role in governing the total rate of fatty acid production. Possesses both acetoacetyl-ACP synthase and acetyl transacylase activities. Its substrate specificity determines the biosynthesis of branched-chain and/or straight-chain of fatty acids.</text>
</comment>
<dbReference type="Gene3D" id="3.40.47.10">
    <property type="match status" value="1"/>
</dbReference>
<dbReference type="EMBL" id="SJPM01000007">
    <property type="protein sequence ID" value="TWT94939.1"/>
    <property type="molecule type" value="Genomic_DNA"/>
</dbReference>
<feature type="active site" evidence="8">
    <location>
        <position position="311"/>
    </location>
</feature>
<gene>
    <name evidence="12" type="primary">fabH_2</name>
    <name evidence="8" type="synonym">fabH</name>
    <name evidence="12" type="ORF">Pla100_35180</name>
</gene>
<dbReference type="UniPathway" id="UPA00094"/>
<dbReference type="Pfam" id="PF08545">
    <property type="entry name" value="ACP_syn_III"/>
    <property type="match status" value="1"/>
</dbReference>
<feature type="compositionally biased region" description="Low complexity" evidence="9">
    <location>
        <begin position="1"/>
        <end position="16"/>
    </location>
</feature>
<dbReference type="Pfam" id="PF08541">
    <property type="entry name" value="ACP_syn_III_C"/>
    <property type="match status" value="1"/>
</dbReference>
<feature type="region of interest" description="Disordered" evidence="9">
    <location>
        <begin position="1"/>
        <end position="33"/>
    </location>
</feature>
<dbReference type="RefSeq" id="WP_231603157.1">
    <property type="nucleotide sequence ID" value="NZ_SJPM01000007.1"/>
</dbReference>
<feature type="active site" evidence="8">
    <location>
        <position position="341"/>
    </location>
</feature>
<dbReference type="HAMAP" id="MF_01815">
    <property type="entry name" value="FabH"/>
    <property type="match status" value="1"/>
</dbReference>
<evidence type="ECO:0000256" key="7">
    <source>
        <dbReference type="ARBA" id="ARBA00023268"/>
    </source>
</evidence>
<keyword evidence="2 8" id="KW-0444">Lipid biosynthesis</keyword>
<evidence type="ECO:0000256" key="8">
    <source>
        <dbReference type="HAMAP-Rule" id="MF_01815"/>
    </source>
</evidence>
<evidence type="ECO:0000259" key="11">
    <source>
        <dbReference type="Pfam" id="PF08545"/>
    </source>
</evidence>
<comment type="caution">
    <text evidence="12">The sequence shown here is derived from an EMBL/GenBank/DDBJ whole genome shotgun (WGS) entry which is preliminary data.</text>
</comment>